<protein>
    <submittedName>
        <fullName evidence="1">Uncharacterized protein</fullName>
    </submittedName>
</protein>
<dbReference type="Proteomes" id="UP001597013">
    <property type="component" value="Unassembled WGS sequence"/>
</dbReference>
<evidence type="ECO:0000313" key="2">
    <source>
        <dbReference type="Proteomes" id="UP001597013"/>
    </source>
</evidence>
<name>A0ABW3NAE1_9FLAO</name>
<organism evidence="1 2">
    <name type="scientific">Winogradskyella litorisediminis</name>
    <dbReference type="NCBI Taxonomy" id="1156618"/>
    <lineage>
        <taxon>Bacteria</taxon>
        <taxon>Pseudomonadati</taxon>
        <taxon>Bacteroidota</taxon>
        <taxon>Flavobacteriia</taxon>
        <taxon>Flavobacteriales</taxon>
        <taxon>Flavobacteriaceae</taxon>
        <taxon>Winogradskyella</taxon>
    </lineage>
</organism>
<comment type="caution">
    <text evidence="1">The sequence shown here is derived from an EMBL/GenBank/DDBJ whole genome shotgun (WGS) entry which is preliminary data.</text>
</comment>
<accession>A0ABW3NAE1</accession>
<proteinExistence type="predicted"/>
<dbReference type="EMBL" id="JBHTJL010000016">
    <property type="protein sequence ID" value="MFD1064303.1"/>
    <property type="molecule type" value="Genomic_DNA"/>
</dbReference>
<reference evidence="2" key="1">
    <citation type="journal article" date="2019" name="Int. J. Syst. Evol. Microbiol.">
        <title>The Global Catalogue of Microorganisms (GCM) 10K type strain sequencing project: providing services to taxonomists for standard genome sequencing and annotation.</title>
        <authorList>
            <consortium name="The Broad Institute Genomics Platform"/>
            <consortium name="The Broad Institute Genome Sequencing Center for Infectious Disease"/>
            <person name="Wu L."/>
            <person name="Ma J."/>
        </authorList>
    </citation>
    <scope>NUCLEOTIDE SEQUENCE [LARGE SCALE GENOMIC DNA]</scope>
    <source>
        <strain evidence="2">CCUG 62215</strain>
    </source>
</reference>
<keyword evidence="2" id="KW-1185">Reference proteome</keyword>
<dbReference type="RefSeq" id="WP_386132647.1">
    <property type="nucleotide sequence ID" value="NZ_JBHTJL010000016.1"/>
</dbReference>
<evidence type="ECO:0000313" key="1">
    <source>
        <dbReference type="EMBL" id="MFD1064303.1"/>
    </source>
</evidence>
<sequence length="86" mass="10284">MTQYRDEIKTRELIEKIEPYYQSLSNQDRLKLDVIKQTIESTALDHSGYDDILETLEDIEVNLVSHRISVQTSKPFSRYNKRYLFL</sequence>
<gene>
    <name evidence="1" type="ORF">ACFQ1Q_13690</name>
</gene>